<dbReference type="EMBL" id="BAABHS010000007">
    <property type="protein sequence ID" value="GAA4960857.1"/>
    <property type="molecule type" value="Genomic_DNA"/>
</dbReference>
<sequence length="96" mass="9919">MEEAPADQLCAQALSEALAARATADSDFRSDLSQWHELAMTLRIGEGKTTNHISGGTFHGPAVLAENISGGLTFTTPASGSSAPPDGEGDRAPHSR</sequence>
<name>A0ABP9H5N7_9ACTN</name>
<protein>
    <submittedName>
        <fullName evidence="2">Uncharacterized protein</fullName>
    </submittedName>
</protein>
<feature type="region of interest" description="Disordered" evidence="1">
    <location>
        <begin position="71"/>
        <end position="96"/>
    </location>
</feature>
<evidence type="ECO:0000313" key="3">
    <source>
        <dbReference type="Proteomes" id="UP001500466"/>
    </source>
</evidence>
<proteinExistence type="predicted"/>
<gene>
    <name evidence="2" type="ORF">GCM10023205_25290</name>
</gene>
<reference evidence="3" key="1">
    <citation type="journal article" date="2019" name="Int. J. Syst. Evol. Microbiol.">
        <title>The Global Catalogue of Microorganisms (GCM) 10K type strain sequencing project: providing services to taxonomists for standard genome sequencing and annotation.</title>
        <authorList>
            <consortium name="The Broad Institute Genomics Platform"/>
            <consortium name="The Broad Institute Genome Sequencing Center for Infectious Disease"/>
            <person name="Wu L."/>
            <person name="Ma J."/>
        </authorList>
    </citation>
    <scope>NUCLEOTIDE SEQUENCE [LARGE SCALE GENOMIC DNA]</scope>
    <source>
        <strain evidence="3">JCM 17986</strain>
    </source>
</reference>
<dbReference type="Proteomes" id="UP001500466">
    <property type="component" value="Unassembled WGS sequence"/>
</dbReference>
<keyword evidence="3" id="KW-1185">Reference proteome</keyword>
<organism evidence="2 3">
    <name type="scientific">Yinghuangia aomiensis</name>
    <dbReference type="NCBI Taxonomy" id="676205"/>
    <lineage>
        <taxon>Bacteria</taxon>
        <taxon>Bacillati</taxon>
        <taxon>Actinomycetota</taxon>
        <taxon>Actinomycetes</taxon>
        <taxon>Kitasatosporales</taxon>
        <taxon>Streptomycetaceae</taxon>
        <taxon>Yinghuangia</taxon>
    </lineage>
</organism>
<comment type="caution">
    <text evidence="2">The sequence shown here is derived from an EMBL/GenBank/DDBJ whole genome shotgun (WGS) entry which is preliminary data.</text>
</comment>
<evidence type="ECO:0000256" key="1">
    <source>
        <dbReference type="SAM" id="MobiDB-lite"/>
    </source>
</evidence>
<feature type="compositionally biased region" description="Polar residues" evidence="1">
    <location>
        <begin position="71"/>
        <end position="82"/>
    </location>
</feature>
<accession>A0ABP9H5N7</accession>
<evidence type="ECO:0000313" key="2">
    <source>
        <dbReference type="EMBL" id="GAA4960857.1"/>
    </source>
</evidence>